<dbReference type="InterPro" id="IPR043129">
    <property type="entry name" value="ATPase_NBD"/>
</dbReference>
<dbReference type="SUPFAM" id="SSF53067">
    <property type="entry name" value="Actin-like ATPase domain"/>
    <property type="match status" value="1"/>
</dbReference>
<evidence type="ECO:0008006" key="3">
    <source>
        <dbReference type="Google" id="ProtNLM"/>
    </source>
</evidence>
<dbReference type="Gene3D" id="3.30.420.40">
    <property type="match status" value="2"/>
</dbReference>
<evidence type="ECO:0000313" key="2">
    <source>
        <dbReference type="Proteomes" id="UP000250163"/>
    </source>
</evidence>
<dbReference type="EMBL" id="LS483250">
    <property type="protein sequence ID" value="SQD79672.1"/>
    <property type="molecule type" value="Genomic_DNA"/>
</dbReference>
<accession>A0A330LTD5</accession>
<gene>
    <name evidence="1" type="ORF">MORIYA_3217</name>
</gene>
<evidence type="ECO:0000313" key="1">
    <source>
        <dbReference type="EMBL" id="SQD79672.1"/>
    </source>
</evidence>
<dbReference type="RefSeq" id="WP_112716472.1">
    <property type="nucleotide sequence ID" value="NZ_LS483250.1"/>
</dbReference>
<dbReference type="KEGG" id="mya:MORIYA_3217"/>
<sequence>MRIPWLKNRHTQAKLGVFIAKQRVDICALSAGNEAIAVLDSSAFNDVSELINTLSKLISKHNLQAATCHVVLSNQLYQLLQIDKPNVPDDEVSSTLPFIAKEFINEAIDTVVFDYFSVPNQNKINLVYCPKNLVELIITAIQQAKLELVTIGIEELATANLFNTSANDDRKSTQMLIAQQDHQEINLTIIHDNQLYFSRRLRGFSRLRDLQEDQLDTALLDNFSLEIQRSADFVVSQLKLPEVKEINLALPSAILAPLIARLQLNFTIPVTPLKHAFIAENVDTGFLPAIGGALEQL</sequence>
<dbReference type="Proteomes" id="UP000250163">
    <property type="component" value="Chromosome MORIYA"/>
</dbReference>
<name>A0A330LTD5_9GAMM</name>
<dbReference type="OrthoDB" id="5296002at2"/>
<organism evidence="1 2">
    <name type="scientific">Moritella yayanosii</name>
    <dbReference type="NCBI Taxonomy" id="69539"/>
    <lineage>
        <taxon>Bacteria</taxon>
        <taxon>Pseudomonadati</taxon>
        <taxon>Pseudomonadota</taxon>
        <taxon>Gammaproteobacteria</taxon>
        <taxon>Alteromonadales</taxon>
        <taxon>Moritellaceae</taxon>
        <taxon>Moritella</taxon>
    </lineage>
</organism>
<keyword evidence="2" id="KW-1185">Reference proteome</keyword>
<reference evidence="2" key="1">
    <citation type="submission" date="2018-05" db="EMBL/GenBank/DDBJ databases">
        <authorList>
            <person name="Cea G.-C."/>
            <person name="William W."/>
        </authorList>
    </citation>
    <scope>NUCLEOTIDE SEQUENCE [LARGE SCALE GENOMIC DNA]</scope>
    <source>
        <strain evidence="2">DB21MT 5</strain>
    </source>
</reference>
<protein>
    <recommendedName>
        <fullName evidence="3">Biogenesis protein MshI</fullName>
    </recommendedName>
</protein>
<proteinExistence type="predicted"/>
<dbReference type="Gene3D" id="3.30.1490.300">
    <property type="match status" value="1"/>
</dbReference>
<dbReference type="AlphaFoldDB" id="A0A330LTD5"/>